<accession>A0ABU7XVJ5</accession>
<evidence type="ECO:0000313" key="9">
    <source>
        <dbReference type="Proteomes" id="UP001337305"/>
    </source>
</evidence>
<comment type="function">
    <text evidence="6">Catalyzes the synthesis of activated sulfate.</text>
</comment>
<dbReference type="PANTHER" id="PTHR42700">
    <property type="entry name" value="SULFATE ADENYLYLTRANSFERASE"/>
    <property type="match status" value="1"/>
</dbReference>
<evidence type="ECO:0000259" key="7">
    <source>
        <dbReference type="Pfam" id="PF01583"/>
    </source>
</evidence>
<keyword evidence="4 6" id="KW-0547">Nucleotide-binding</keyword>
<evidence type="ECO:0000256" key="3">
    <source>
        <dbReference type="ARBA" id="ARBA00022679"/>
    </source>
</evidence>
<dbReference type="EC" id="2.7.1.25" evidence="2 6"/>
<dbReference type="RefSeq" id="WP_303307053.1">
    <property type="nucleotide sequence ID" value="NZ_JAUOEO010000001.1"/>
</dbReference>
<dbReference type="Pfam" id="PF01583">
    <property type="entry name" value="APS_kinase"/>
    <property type="match status" value="1"/>
</dbReference>
<keyword evidence="9" id="KW-1185">Reference proteome</keyword>
<dbReference type="InterPro" id="IPR002891">
    <property type="entry name" value="APS"/>
</dbReference>
<comment type="caution">
    <text evidence="8">The sequence shown here is derived from an EMBL/GenBank/DDBJ whole genome shotgun (WGS) entry which is preliminary data.</text>
</comment>
<keyword evidence="5 6" id="KW-0067">ATP-binding</keyword>
<evidence type="ECO:0000313" key="8">
    <source>
        <dbReference type="EMBL" id="MEF3834738.1"/>
    </source>
</evidence>
<comment type="pathway">
    <text evidence="6">Sulfur metabolism; hydrogen sulfide biosynthesis; sulfite from sulfate: step 2/3.</text>
</comment>
<reference evidence="8 9" key="1">
    <citation type="submission" date="2022-09" db="EMBL/GenBank/DDBJ databases">
        <title>Genome sequencing of Flavivirga sp. MEBiC05379.</title>
        <authorList>
            <person name="Oh H.-M."/>
            <person name="Kwon K.K."/>
            <person name="Park M.J."/>
            <person name="Yang S.-H."/>
        </authorList>
    </citation>
    <scope>NUCLEOTIDE SEQUENCE [LARGE SCALE GENOMIC DNA]</scope>
    <source>
        <strain evidence="8 9">MEBiC05379</strain>
    </source>
</reference>
<name>A0ABU7XVJ5_9FLAO</name>
<dbReference type="NCBIfam" id="NF003013">
    <property type="entry name" value="PRK03846.1"/>
    <property type="match status" value="1"/>
</dbReference>
<dbReference type="Proteomes" id="UP001337305">
    <property type="component" value="Unassembled WGS sequence"/>
</dbReference>
<dbReference type="Gene3D" id="3.40.50.300">
    <property type="entry name" value="P-loop containing nucleotide triphosphate hydrolases"/>
    <property type="match status" value="1"/>
</dbReference>
<organism evidence="8 9">
    <name type="scientific">Flavivirga spongiicola</name>
    <dbReference type="NCBI Taxonomy" id="421621"/>
    <lineage>
        <taxon>Bacteria</taxon>
        <taxon>Pseudomonadati</taxon>
        <taxon>Bacteroidota</taxon>
        <taxon>Flavobacteriia</taxon>
        <taxon>Flavobacteriales</taxon>
        <taxon>Flavobacteriaceae</taxon>
        <taxon>Flavivirga</taxon>
    </lineage>
</organism>
<evidence type="ECO:0000256" key="4">
    <source>
        <dbReference type="ARBA" id="ARBA00022741"/>
    </source>
</evidence>
<feature type="domain" description="APS kinase" evidence="7">
    <location>
        <begin position="5"/>
        <end position="153"/>
    </location>
</feature>
<keyword evidence="3 6" id="KW-0808">Transferase</keyword>
<evidence type="ECO:0000256" key="2">
    <source>
        <dbReference type="ARBA" id="ARBA00012121"/>
    </source>
</evidence>
<dbReference type="EMBL" id="JAODOP010000004">
    <property type="protein sequence ID" value="MEF3834738.1"/>
    <property type="molecule type" value="Genomic_DNA"/>
</dbReference>
<comment type="similarity">
    <text evidence="6">Belongs to the APS kinase family.</text>
</comment>
<dbReference type="PANTHER" id="PTHR42700:SF1">
    <property type="entry name" value="SULFATE ADENYLYLTRANSFERASE"/>
    <property type="match status" value="1"/>
</dbReference>
<keyword evidence="6 8" id="KW-0418">Kinase</keyword>
<proteinExistence type="inferred from homology"/>
<gene>
    <name evidence="8" type="primary">cysC</name>
    <name evidence="8" type="ORF">N1F79_16510</name>
</gene>
<dbReference type="GO" id="GO:0004020">
    <property type="term" value="F:adenylylsulfate kinase activity"/>
    <property type="evidence" value="ECO:0007669"/>
    <property type="project" value="UniProtKB-EC"/>
</dbReference>
<evidence type="ECO:0000256" key="6">
    <source>
        <dbReference type="RuleBase" id="RU004347"/>
    </source>
</evidence>
<sequence length="178" mass="19913">MIKNKMIWFFGLSGAGKTTLAKEVLQEYKERNIPTILLDGDVLRNGINKNLGFSKDDRSENVRRIAEICKLMLQANVVPIVAAITPYESDRTAVENIIGKNNILLVHVKCPINICEERDPKGLYALARKGKIKNFTGISDAYEETKMASITIDTEKNNINNSISKLLNFLSTTTLINI</sequence>
<evidence type="ECO:0000256" key="1">
    <source>
        <dbReference type="ARBA" id="ARBA00001823"/>
    </source>
</evidence>
<dbReference type="InterPro" id="IPR050512">
    <property type="entry name" value="Sulf_AdTrans/APS_kinase"/>
</dbReference>
<dbReference type="SUPFAM" id="SSF52540">
    <property type="entry name" value="P-loop containing nucleoside triphosphate hydrolases"/>
    <property type="match status" value="1"/>
</dbReference>
<comment type="catalytic activity">
    <reaction evidence="1 6">
        <text>adenosine 5'-phosphosulfate + ATP = 3'-phosphoadenylyl sulfate + ADP + H(+)</text>
        <dbReference type="Rhea" id="RHEA:24152"/>
        <dbReference type="ChEBI" id="CHEBI:15378"/>
        <dbReference type="ChEBI" id="CHEBI:30616"/>
        <dbReference type="ChEBI" id="CHEBI:58243"/>
        <dbReference type="ChEBI" id="CHEBI:58339"/>
        <dbReference type="ChEBI" id="CHEBI:456216"/>
        <dbReference type="EC" id="2.7.1.25"/>
    </reaction>
</comment>
<protein>
    <recommendedName>
        <fullName evidence="2 6">Adenylyl-sulfate kinase</fullName>
        <ecNumber evidence="2 6">2.7.1.25</ecNumber>
    </recommendedName>
</protein>
<evidence type="ECO:0000256" key="5">
    <source>
        <dbReference type="ARBA" id="ARBA00022840"/>
    </source>
</evidence>
<dbReference type="InterPro" id="IPR027417">
    <property type="entry name" value="P-loop_NTPase"/>
</dbReference>
<dbReference type="InterPro" id="IPR059117">
    <property type="entry name" value="APS_kinase_dom"/>
</dbReference>
<dbReference type="NCBIfam" id="TIGR00455">
    <property type="entry name" value="apsK"/>
    <property type="match status" value="1"/>
</dbReference>
<dbReference type="CDD" id="cd02027">
    <property type="entry name" value="APSK"/>
    <property type="match status" value="1"/>
</dbReference>